<reference evidence="12" key="1">
    <citation type="journal article" date="2019" name="Curr. Biol.">
        <title>Genome Sequence of Striga asiatica Provides Insight into the Evolution of Plant Parasitism.</title>
        <authorList>
            <person name="Yoshida S."/>
            <person name="Kim S."/>
            <person name="Wafula E.K."/>
            <person name="Tanskanen J."/>
            <person name="Kim Y.M."/>
            <person name="Honaas L."/>
            <person name="Yang Z."/>
            <person name="Spallek T."/>
            <person name="Conn C.E."/>
            <person name="Ichihashi Y."/>
            <person name="Cheong K."/>
            <person name="Cui S."/>
            <person name="Der J.P."/>
            <person name="Gundlach H."/>
            <person name="Jiao Y."/>
            <person name="Hori C."/>
            <person name="Ishida J.K."/>
            <person name="Kasahara H."/>
            <person name="Kiba T."/>
            <person name="Kim M.S."/>
            <person name="Koo N."/>
            <person name="Laohavisit A."/>
            <person name="Lee Y.H."/>
            <person name="Lumba S."/>
            <person name="McCourt P."/>
            <person name="Mortimer J.C."/>
            <person name="Mutuku J.M."/>
            <person name="Nomura T."/>
            <person name="Sasaki-Sekimoto Y."/>
            <person name="Seto Y."/>
            <person name="Wang Y."/>
            <person name="Wakatake T."/>
            <person name="Sakakibara H."/>
            <person name="Demura T."/>
            <person name="Yamaguchi S."/>
            <person name="Yoneyama K."/>
            <person name="Manabe R.I."/>
            <person name="Nelson D.C."/>
            <person name="Schulman A.H."/>
            <person name="Timko M.P."/>
            <person name="dePamphilis C.W."/>
            <person name="Choi D."/>
            <person name="Shirasu K."/>
        </authorList>
    </citation>
    <scope>NUCLEOTIDE SEQUENCE [LARGE SCALE GENOMIC DNA]</scope>
    <source>
        <strain evidence="12">cv. UVA1</strain>
    </source>
</reference>
<dbReference type="GO" id="GO:0045893">
    <property type="term" value="P:positive regulation of DNA-templated transcription"/>
    <property type="evidence" value="ECO:0007669"/>
    <property type="project" value="UniProtKB-ARBA"/>
</dbReference>
<evidence type="ECO:0000256" key="2">
    <source>
        <dbReference type="ARBA" id="ARBA00022737"/>
    </source>
</evidence>
<keyword evidence="3" id="KW-0805">Transcription regulation</keyword>
<feature type="domain" description="Myb-like" evidence="9">
    <location>
        <begin position="10"/>
        <end position="62"/>
    </location>
</feature>
<sequence length="258" mass="29512">MVRKSLDYSNQKFKKGLWSPDEDEKLRNYVLKYGHGCWSSVPANAGLERNGKSCRLRWINYLRPGLKRGAFSLEEEEIILALHHILGNKTDNEIKNHWHSYLKKRAVKTEMQVKKETINGELPQIPNLSPQNPGLESFKSPEQSINETNDPNLQEINRSRGPNCNLPKVLFAEWLSTDPFQVHDSGSLSSDSFTLDNNNNSSSSEDSWNIFDQQTNNSVSVDDYNMFPYSPFDYLSENGGIDYYYPGQFGINGNGMYL</sequence>
<feature type="compositionally biased region" description="Low complexity" evidence="8">
    <location>
        <begin position="187"/>
        <end position="208"/>
    </location>
</feature>
<evidence type="ECO:0000259" key="9">
    <source>
        <dbReference type="PROSITE" id="PS50090"/>
    </source>
</evidence>
<evidence type="ECO:0000256" key="5">
    <source>
        <dbReference type="ARBA" id="ARBA00023159"/>
    </source>
</evidence>
<dbReference type="EMBL" id="BKCP01007626">
    <property type="protein sequence ID" value="GER46660.1"/>
    <property type="molecule type" value="Genomic_DNA"/>
</dbReference>
<dbReference type="Pfam" id="PF00249">
    <property type="entry name" value="Myb_DNA-binding"/>
    <property type="match status" value="1"/>
</dbReference>
<comment type="caution">
    <text evidence="11">The sequence shown here is derived from an EMBL/GenBank/DDBJ whole genome shotgun (WGS) entry which is preliminary data.</text>
</comment>
<dbReference type="InterPro" id="IPR017930">
    <property type="entry name" value="Myb_dom"/>
</dbReference>
<feature type="domain" description="HTH myb-type" evidence="10">
    <location>
        <begin position="10"/>
        <end position="66"/>
    </location>
</feature>
<dbReference type="Proteomes" id="UP000325081">
    <property type="component" value="Unassembled WGS sequence"/>
</dbReference>
<dbReference type="SMART" id="SM00717">
    <property type="entry name" value="SANT"/>
    <property type="match status" value="2"/>
</dbReference>
<keyword evidence="2" id="KW-0677">Repeat</keyword>
<dbReference type="GO" id="GO:0005634">
    <property type="term" value="C:nucleus"/>
    <property type="evidence" value="ECO:0007669"/>
    <property type="project" value="UniProtKB-SubCell"/>
</dbReference>
<proteinExistence type="predicted"/>
<organism evidence="11 12">
    <name type="scientific">Striga asiatica</name>
    <name type="common">Asiatic witchweed</name>
    <name type="synonym">Buchnera asiatica</name>
    <dbReference type="NCBI Taxonomy" id="4170"/>
    <lineage>
        <taxon>Eukaryota</taxon>
        <taxon>Viridiplantae</taxon>
        <taxon>Streptophyta</taxon>
        <taxon>Embryophyta</taxon>
        <taxon>Tracheophyta</taxon>
        <taxon>Spermatophyta</taxon>
        <taxon>Magnoliopsida</taxon>
        <taxon>eudicotyledons</taxon>
        <taxon>Gunneridae</taxon>
        <taxon>Pentapetalae</taxon>
        <taxon>asterids</taxon>
        <taxon>lamiids</taxon>
        <taxon>Lamiales</taxon>
        <taxon>Orobanchaceae</taxon>
        <taxon>Buchnereae</taxon>
        <taxon>Striga</taxon>
    </lineage>
</organism>
<keyword evidence="12" id="KW-1185">Reference proteome</keyword>
<evidence type="ECO:0000256" key="8">
    <source>
        <dbReference type="SAM" id="MobiDB-lite"/>
    </source>
</evidence>
<evidence type="ECO:0000313" key="11">
    <source>
        <dbReference type="EMBL" id="GER46660.1"/>
    </source>
</evidence>
<keyword evidence="6" id="KW-0804">Transcription</keyword>
<dbReference type="InterPro" id="IPR001005">
    <property type="entry name" value="SANT/Myb"/>
</dbReference>
<feature type="domain" description="HTH myb-type" evidence="10">
    <location>
        <begin position="67"/>
        <end position="106"/>
    </location>
</feature>
<dbReference type="PANTHER" id="PTHR47997">
    <property type="entry name" value="MYB DOMAIN PROTEIN 55"/>
    <property type="match status" value="1"/>
</dbReference>
<dbReference type="Gene3D" id="1.10.10.60">
    <property type="entry name" value="Homeodomain-like"/>
    <property type="match status" value="2"/>
</dbReference>
<dbReference type="InterPro" id="IPR009057">
    <property type="entry name" value="Homeodomain-like_sf"/>
</dbReference>
<evidence type="ECO:0000256" key="1">
    <source>
        <dbReference type="ARBA" id="ARBA00004123"/>
    </source>
</evidence>
<feature type="region of interest" description="Disordered" evidence="8">
    <location>
        <begin position="186"/>
        <end position="208"/>
    </location>
</feature>
<protein>
    <submittedName>
        <fullName evidence="11">Myb domain protein 19</fullName>
    </submittedName>
</protein>
<dbReference type="PROSITE" id="PS51294">
    <property type="entry name" value="HTH_MYB"/>
    <property type="match status" value="2"/>
</dbReference>
<dbReference type="AlphaFoldDB" id="A0A5A7QNB6"/>
<dbReference type="PROSITE" id="PS50090">
    <property type="entry name" value="MYB_LIKE"/>
    <property type="match status" value="1"/>
</dbReference>
<dbReference type="PANTHER" id="PTHR47997:SF11">
    <property type="entry name" value="TRANSCRIPTION FACTOR LAF1"/>
    <property type="match status" value="1"/>
</dbReference>
<accession>A0A5A7QNB6</accession>
<keyword evidence="4" id="KW-0238">DNA-binding</keyword>
<evidence type="ECO:0000256" key="4">
    <source>
        <dbReference type="ARBA" id="ARBA00023125"/>
    </source>
</evidence>
<keyword evidence="5" id="KW-0010">Activator</keyword>
<dbReference type="InterPro" id="IPR051953">
    <property type="entry name" value="Plant_SW-associated_TFs"/>
</dbReference>
<gene>
    <name evidence="11" type="ORF">STAS_23711</name>
</gene>
<evidence type="ECO:0000313" key="12">
    <source>
        <dbReference type="Proteomes" id="UP000325081"/>
    </source>
</evidence>
<comment type="subcellular location">
    <subcellularLocation>
        <location evidence="1">Nucleus</location>
    </subcellularLocation>
</comment>
<dbReference type="FunFam" id="1.10.10.60:FF:000077">
    <property type="entry name" value="MYB transcription factor"/>
    <property type="match status" value="1"/>
</dbReference>
<dbReference type="CDD" id="cd00167">
    <property type="entry name" value="SANT"/>
    <property type="match status" value="1"/>
</dbReference>
<evidence type="ECO:0000256" key="3">
    <source>
        <dbReference type="ARBA" id="ARBA00023015"/>
    </source>
</evidence>
<evidence type="ECO:0000259" key="10">
    <source>
        <dbReference type="PROSITE" id="PS51294"/>
    </source>
</evidence>
<name>A0A5A7QNB6_STRAF</name>
<keyword evidence="7" id="KW-0539">Nucleus</keyword>
<dbReference type="OrthoDB" id="2143914at2759"/>
<dbReference type="SUPFAM" id="SSF46689">
    <property type="entry name" value="Homeodomain-like"/>
    <property type="match status" value="1"/>
</dbReference>
<dbReference type="GO" id="GO:0003677">
    <property type="term" value="F:DNA binding"/>
    <property type="evidence" value="ECO:0007669"/>
    <property type="project" value="UniProtKB-KW"/>
</dbReference>
<evidence type="ECO:0000256" key="6">
    <source>
        <dbReference type="ARBA" id="ARBA00023163"/>
    </source>
</evidence>
<evidence type="ECO:0000256" key="7">
    <source>
        <dbReference type="ARBA" id="ARBA00023242"/>
    </source>
</evidence>